<proteinExistence type="predicted"/>
<protein>
    <submittedName>
        <fullName evidence="4">Aminomethyltransferase family protein</fullName>
    </submittedName>
</protein>
<evidence type="ECO:0000313" key="5">
    <source>
        <dbReference type="Proteomes" id="UP001165293"/>
    </source>
</evidence>
<dbReference type="Pfam" id="PF08669">
    <property type="entry name" value="GCV_T_C"/>
    <property type="match status" value="1"/>
</dbReference>
<dbReference type="InterPro" id="IPR013977">
    <property type="entry name" value="GcvT_C"/>
</dbReference>
<dbReference type="Pfam" id="PF01571">
    <property type="entry name" value="GCV_T"/>
    <property type="match status" value="1"/>
</dbReference>
<dbReference type="RefSeq" id="WP_230526328.1">
    <property type="nucleotide sequence ID" value="NZ_JAJGAK010000001.1"/>
</dbReference>
<dbReference type="InterPro" id="IPR006222">
    <property type="entry name" value="GCVT_N"/>
</dbReference>
<dbReference type="SUPFAM" id="SSF101790">
    <property type="entry name" value="Aminomethyltransferase beta-barrel domain"/>
    <property type="match status" value="1"/>
</dbReference>
<dbReference type="EMBL" id="JAJGAK010000001">
    <property type="protein sequence ID" value="MCC8362749.1"/>
    <property type="molecule type" value="Genomic_DNA"/>
</dbReference>
<keyword evidence="1" id="KW-0808">Transferase</keyword>
<feature type="domain" description="GCVT N-terminal" evidence="2">
    <location>
        <begin position="38"/>
        <end position="278"/>
    </location>
</feature>
<evidence type="ECO:0000313" key="4">
    <source>
        <dbReference type="EMBL" id="MCC8362749.1"/>
    </source>
</evidence>
<keyword evidence="1" id="KW-0032">Aminotransferase</keyword>
<dbReference type="InterPro" id="IPR027266">
    <property type="entry name" value="TrmE/GcvT-like"/>
</dbReference>
<comment type="caution">
    <text evidence="4">The sequence shown here is derived from an EMBL/GenBank/DDBJ whole genome shotgun (WGS) entry which is preliminary data.</text>
</comment>
<dbReference type="PANTHER" id="PTHR43757:SF2">
    <property type="entry name" value="AMINOMETHYLTRANSFERASE, MITOCHONDRIAL"/>
    <property type="match status" value="1"/>
</dbReference>
<keyword evidence="5" id="KW-1185">Reference proteome</keyword>
<dbReference type="SUPFAM" id="SSF103025">
    <property type="entry name" value="Folate-binding domain"/>
    <property type="match status" value="1"/>
</dbReference>
<evidence type="ECO:0000259" key="2">
    <source>
        <dbReference type="Pfam" id="PF01571"/>
    </source>
</evidence>
<feature type="domain" description="Aminomethyltransferase C-terminal" evidence="3">
    <location>
        <begin position="317"/>
        <end position="396"/>
    </location>
</feature>
<dbReference type="InterPro" id="IPR028896">
    <property type="entry name" value="GcvT/YgfZ/DmdA"/>
</dbReference>
<organism evidence="4 5">
    <name type="scientific">Noviluteimonas lactosilytica</name>
    <dbReference type="NCBI Taxonomy" id="2888523"/>
    <lineage>
        <taxon>Bacteria</taxon>
        <taxon>Pseudomonadati</taxon>
        <taxon>Pseudomonadota</taxon>
        <taxon>Gammaproteobacteria</taxon>
        <taxon>Lysobacterales</taxon>
        <taxon>Lysobacteraceae</taxon>
        <taxon>Noviluteimonas</taxon>
    </lineage>
</organism>
<dbReference type="Proteomes" id="UP001165293">
    <property type="component" value="Unassembled WGS sequence"/>
</dbReference>
<dbReference type="PANTHER" id="PTHR43757">
    <property type="entry name" value="AMINOMETHYLTRANSFERASE"/>
    <property type="match status" value="1"/>
</dbReference>
<accession>A0ABS8JGN7</accession>
<dbReference type="PIRSF" id="PIRSF006487">
    <property type="entry name" value="GcvT"/>
    <property type="match status" value="1"/>
</dbReference>
<dbReference type="Gene3D" id="3.30.1360.120">
    <property type="entry name" value="Probable tRNA modification gtpase trme, domain 1"/>
    <property type="match status" value="1"/>
</dbReference>
<gene>
    <name evidence="4" type="ORF">LK996_06625</name>
</gene>
<evidence type="ECO:0000256" key="1">
    <source>
        <dbReference type="ARBA" id="ARBA00022576"/>
    </source>
</evidence>
<dbReference type="InterPro" id="IPR029043">
    <property type="entry name" value="GcvT/YgfZ_C"/>
</dbReference>
<sequence>MTAVPQFQLKHTPFHERTSQLSLPQNWRRWAGHIVVGSYDLHVEREYWAIRDAVALIDVSPLMKYMIEGPDAARLLDKLVPRDIAKMAVGQVGYTGWCDDEGKLLDDGTISRLGETTFRLTSAEPSLRWLSMNAVGLDVSITEVTEKMGALSLQGPKSRTVLNKVCGKSLDKLKYFRVMENTLAGRKVTISRTGYTGDLGYEIWMDVADALAVWDALMEAGHDYGLVPCGILAMDMARVEAGLFMIDVDYTAANHAWIEGQKSSPLEMGLDWAVHLDKPGYFVGRRALEREQKAGSLWKLVGFEVDWAGMEPLFAAVGLPPQIPAMAVRGSLPVMHEGKQVGYASTSTWSPVLKKYIALVHLQAPYYEPGTQLAMEVTVEHKRLHAPGKVVKLPFYEPEWKKK</sequence>
<name>A0ABS8JGN7_9GAMM</name>
<evidence type="ECO:0000259" key="3">
    <source>
        <dbReference type="Pfam" id="PF08669"/>
    </source>
</evidence>
<reference evidence="4" key="1">
    <citation type="submission" date="2021-10" db="EMBL/GenBank/DDBJ databases">
        <authorList>
            <person name="Lyu M."/>
            <person name="Wang X."/>
            <person name="Meng X."/>
            <person name="Xu K."/>
        </authorList>
    </citation>
    <scope>NUCLEOTIDE SEQUENCE</scope>
    <source>
        <strain evidence="4">A6</strain>
    </source>
</reference>